<dbReference type="KEGG" id="age:AA314_05542"/>
<proteinExistence type="predicted"/>
<dbReference type="Proteomes" id="UP000035579">
    <property type="component" value="Chromosome"/>
</dbReference>
<evidence type="ECO:0000313" key="4">
    <source>
        <dbReference type="Proteomes" id="UP000256345"/>
    </source>
</evidence>
<name>A0AAC8TGU4_9BACT</name>
<reference evidence="2 4" key="2">
    <citation type="submission" date="2018-08" db="EMBL/GenBank/DDBJ databases">
        <title>Genomic Encyclopedia of Archaeal and Bacterial Type Strains, Phase II (KMG-II): from individual species to whole genera.</title>
        <authorList>
            <person name="Goeker M."/>
        </authorList>
    </citation>
    <scope>NUCLEOTIDE SEQUENCE [LARGE SCALE GENOMIC DNA]</scope>
    <source>
        <strain evidence="2 4">DSM 2261</strain>
    </source>
</reference>
<accession>A0AAC8TGU4</accession>
<gene>
    <name evidence="1" type="ORF">AA314_05542</name>
    <name evidence="2" type="ORF">ATI61_116163</name>
</gene>
<evidence type="ECO:0000313" key="1">
    <source>
        <dbReference type="EMBL" id="AKJ03916.1"/>
    </source>
</evidence>
<dbReference type="AlphaFoldDB" id="A0AAC8TGU4"/>
<dbReference type="RefSeq" id="WP_147333191.1">
    <property type="nucleotide sequence ID" value="NZ_CP011509.1"/>
</dbReference>
<organism evidence="1 3">
    <name type="scientific">Archangium gephyra</name>
    <dbReference type="NCBI Taxonomy" id="48"/>
    <lineage>
        <taxon>Bacteria</taxon>
        <taxon>Pseudomonadati</taxon>
        <taxon>Myxococcota</taxon>
        <taxon>Myxococcia</taxon>
        <taxon>Myxococcales</taxon>
        <taxon>Cystobacterineae</taxon>
        <taxon>Archangiaceae</taxon>
        <taxon>Archangium</taxon>
    </lineage>
</organism>
<evidence type="ECO:0000313" key="3">
    <source>
        <dbReference type="Proteomes" id="UP000035579"/>
    </source>
</evidence>
<reference evidence="1 3" key="1">
    <citation type="submission" date="2015-05" db="EMBL/GenBank/DDBJ databases">
        <title>Genome assembly of Archangium gephyra DSM 2261.</title>
        <authorList>
            <person name="Sharma G."/>
            <person name="Subramanian S."/>
        </authorList>
    </citation>
    <scope>NUCLEOTIDE SEQUENCE [LARGE SCALE GENOMIC DNA]</scope>
    <source>
        <strain evidence="1 3">DSM 2261</strain>
    </source>
</reference>
<dbReference type="EMBL" id="CP011509">
    <property type="protein sequence ID" value="AKJ03916.1"/>
    <property type="molecule type" value="Genomic_DNA"/>
</dbReference>
<dbReference type="EMBL" id="QUMU01000016">
    <property type="protein sequence ID" value="REG23691.1"/>
    <property type="molecule type" value="Genomic_DNA"/>
</dbReference>
<sequence>MRTPIKNKHQKDFLYYLELWYRNFGGVFSINDFPRNVRANVSKIEPLLGDMQEKGIIKRIEEGHIEEGAKFQIFKLPSEFYDC</sequence>
<evidence type="ECO:0000313" key="2">
    <source>
        <dbReference type="EMBL" id="REG23691.1"/>
    </source>
</evidence>
<protein>
    <submittedName>
        <fullName evidence="1">Uncharacterized protein</fullName>
    </submittedName>
</protein>
<dbReference type="Proteomes" id="UP000256345">
    <property type="component" value="Unassembled WGS sequence"/>
</dbReference>
<keyword evidence="4" id="KW-1185">Reference proteome</keyword>